<comment type="catalytic activity">
    <reaction evidence="2">
        <text>D-sedoheptulose 7-phosphate + D-glyceraldehyde 3-phosphate = D-erythrose 4-phosphate + beta-D-fructose 6-phosphate</text>
        <dbReference type="Rhea" id="RHEA:17053"/>
        <dbReference type="ChEBI" id="CHEBI:16897"/>
        <dbReference type="ChEBI" id="CHEBI:57483"/>
        <dbReference type="ChEBI" id="CHEBI:57634"/>
        <dbReference type="ChEBI" id="CHEBI:59776"/>
        <dbReference type="EC" id="2.2.1.2"/>
    </reaction>
</comment>
<dbReference type="Gene3D" id="3.20.20.70">
    <property type="entry name" value="Aldolase class I"/>
    <property type="match status" value="1"/>
</dbReference>
<accession>A0A225B1T0</accession>
<dbReference type="InterPro" id="IPR013785">
    <property type="entry name" value="Aldolase_TIM"/>
</dbReference>
<organism evidence="3 4">
    <name type="scientific">Talaromyces atroroseus</name>
    <dbReference type="NCBI Taxonomy" id="1441469"/>
    <lineage>
        <taxon>Eukaryota</taxon>
        <taxon>Fungi</taxon>
        <taxon>Dikarya</taxon>
        <taxon>Ascomycota</taxon>
        <taxon>Pezizomycotina</taxon>
        <taxon>Eurotiomycetes</taxon>
        <taxon>Eurotiomycetidae</taxon>
        <taxon>Eurotiales</taxon>
        <taxon>Trichocomaceae</taxon>
        <taxon>Talaromyces</taxon>
        <taxon>Talaromyces sect. Trachyspermi</taxon>
    </lineage>
</organism>
<dbReference type="OrthoDB" id="1711136at2759"/>
<evidence type="ECO:0000256" key="1">
    <source>
        <dbReference type="ARBA" id="ARBA00023270"/>
    </source>
</evidence>
<dbReference type="GO" id="GO:0004801">
    <property type="term" value="F:transaldolase activity"/>
    <property type="evidence" value="ECO:0007669"/>
    <property type="project" value="UniProtKB-EC"/>
</dbReference>
<dbReference type="PANTHER" id="PTHR10683">
    <property type="entry name" value="TRANSALDOLASE"/>
    <property type="match status" value="1"/>
</dbReference>
<dbReference type="InterPro" id="IPR001585">
    <property type="entry name" value="TAL/FSA"/>
</dbReference>
<comment type="caution">
    <text evidence="3">The sequence shown here is derived from an EMBL/GenBank/DDBJ whole genome shotgun (WGS) entry which is preliminary data.</text>
</comment>
<keyword evidence="4" id="KW-1185">Reference proteome</keyword>
<evidence type="ECO:0000256" key="2">
    <source>
        <dbReference type="RuleBase" id="RU000501"/>
    </source>
</evidence>
<dbReference type="Pfam" id="PF00923">
    <property type="entry name" value="TAL_FSA"/>
    <property type="match status" value="1"/>
</dbReference>
<dbReference type="STRING" id="1441469.A0A225B1T0"/>
<proteinExistence type="predicted"/>
<sequence length="306" mass="33316">MSVTQDFALGYLRSRGLVDCDTLDAKVAQTLGPFQDCTSNQAIAFFELSKPEHKELLAESHLNAGTLLRSMAETKDPRFAGLELDELAVEIAACLSLSCIVYLFKEFAPTWDSSRISIKIPSTWEGMMACRTLQLAGVHTLATTLFSMTQAVLAAEVGCTYVAPYVNQLKVHFEPGFVDPNKLFTLCVAIQKYYKSVGAITQVLPASLTSTDEVLALAGVDHITVAPPLLGLLSVPDCPIPPSFFDGDTSGLTVLPKMSYLKDEAAYRIAFTRDLAGESEDKLTQAINIFCDMQDKLIALIKSKSE</sequence>
<comment type="function">
    <text evidence="2">Catalyzes the rate-limiting step of the non-oxidative phase in the pentose phosphate pathway. Catalyzes the reversible conversion of sedheptulose-7-phosphate and D-glyceraldehyde 3-phosphate into erythrose-4-phosphate and beta-D-fructose 6-phosphate.</text>
</comment>
<name>A0A225B1T0_TALAT</name>
<gene>
    <name evidence="3" type="ORF">UA08_00324</name>
</gene>
<keyword evidence="2" id="KW-0570">Pentose shunt</keyword>
<evidence type="ECO:0000313" key="3">
    <source>
        <dbReference type="EMBL" id="OKL64674.1"/>
    </source>
</evidence>
<dbReference type="UniPathway" id="UPA00115">
    <property type="reaction ID" value="UER00414"/>
</dbReference>
<dbReference type="Proteomes" id="UP000214365">
    <property type="component" value="Unassembled WGS sequence"/>
</dbReference>
<dbReference type="SUPFAM" id="SSF51569">
    <property type="entry name" value="Aldolase"/>
    <property type="match status" value="1"/>
</dbReference>
<comment type="pathway">
    <text evidence="2">Carbohydrate degradation; pentose phosphate pathway; D-glyceraldehyde 3-phosphate and beta-D-fructose 6-phosphate from D-ribose 5-phosphate and D-xylulose 5-phosphate (non-oxidative stage): step 2/3.</text>
</comment>
<dbReference type="InterPro" id="IPR018225">
    <property type="entry name" value="Transaldolase_AS"/>
</dbReference>
<evidence type="ECO:0000313" key="4">
    <source>
        <dbReference type="Proteomes" id="UP000214365"/>
    </source>
</evidence>
<keyword evidence="1" id="KW-0704">Schiff base</keyword>
<dbReference type="EC" id="2.2.1.2" evidence="2"/>
<dbReference type="EMBL" id="LFMY01000001">
    <property type="protein sequence ID" value="OKL64674.1"/>
    <property type="molecule type" value="Genomic_DNA"/>
</dbReference>
<dbReference type="PANTHER" id="PTHR10683:SF34">
    <property type="entry name" value="TRANSALDOLASE"/>
    <property type="match status" value="1"/>
</dbReference>
<dbReference type="PROSITE" id="PS00958">
    <property type="entry name" value="TRANSALDOLASE_2"/>
    <property type="match status" value="1"/>
</dbReference>
<reference evidence="3 4" key="1">
    <citation type="submission" date="2015-06" db="EMBL/GenBank/DDBJ databases">
        <title>Talaromyces atroroseus IBT 11181 draft genome.</title>
        <authorList>
            <person name="Rasmussen K.B."/>
            <person name="Rasmussen S."/>
            <person name="Petersen B."/>
            <person name="Sicheritz-Ponten T."/>
            <person name="Mortensen U.H."/>
            <person name="Thrane U."/>
        </authorList>
    </citation>
    <scope>NUCLEOTIDE SEQUENCE [LARGE SCALE GENOMIC DNA]</scope>
    <source>
        <strain evidence="3 4">IBT 11181</strain>
    </source>
</reference>
<dbReference type="AlphaFoldDB" id="A0A225B1T0"/>
<dbReference type="GO" id="GO:0005975">
    <property type="term" value="P:carbohydrate metabolic process"/>
    <property type="evidence" value="ECO:0007669"/>
    <property type="project" value="InterPro"/>
</dbReference>
<protein>
    <recommendedName>
        <fullName evidence="2">Transaldolase</fullName>
        <ecNumber evidence="2">2.2.1.2</ecNumber>
    </recommendedName>
</protein>
<dbReference type="GO" id="GO:0009052">
    <property type="term" value="P:pentose-phosphate shunt, non-oxidative branch"/>
    <property type="evidence" value="ECO:0007669"/>
    <property type="project" value="TreeGrafter"/>
</dbReference>
<keyword evidence="2" id="KW-0808">Transferase</keyword>
<dbReference type="RefSeq" id="XP_020124795.1">
    <property type="nucleotide sequence ID" value="XM_020260118.1"/>
</dbReference>
<dbReference type="GeneID" id="31000079"/>